<reference evidence="1" key="2">
    <citation type="submission" date="1999-12" db="EMBL/GenBank/DDBJ databases">
        <authorList>
            <person name="Becker B.U."/>
            <person name="Kosch K."/>
            <person name="Parniske M."/>
            <person name="Muller P."/>
        </authorList>
    </citation>
    <scope>NUCLEOTIDE SEQUENCE</scope>
    <source>
        <strain evidence="1">USDA 110spc4</strain>
    </source>
</reference>
<reference evidence="1" key="1">
    <citation type="journal article" date="1998" name="Mol. Gen. Genet.">
        <title>Exopolysaccharide (EPS) synthesis in Bradyrhizobium japonicum: sequence, operon structure and mutational analysis of an exo gene cluster.</title>
        <authorList>
            <person name="Becker B.U."/>
            <person name="Kosch K."/>
            <person name="Parniske M."/>
            <person name="Muller P."/>
        </authorList>
    </citation>
    <scope>NUCLEOTIDE SEQUENCE</scope>
    <source>
        <strain evidence="1">USDA 110spc4</strain>
    </source>
</reference>
<accession>Q9RHC4</accession>
<protein>
    <submittedName>
        <fullName evidence="1">Uncharacterized protein</fullName>
    </submittedName>
</protein>
<sequence length="144" mass="16411">MFALAAAGLHFLARFQCVEQTEPRADSLSQPERRKWHPLNDMRRRHLWTAAKHNLSGNIQSLYDPRMAFLSVEQPDDRVSSTSGIAVDFVRDWRQAALRLNGGHRTAFQHGYWLGAHADAALLARVQPSCRRAVRDRHGCRARA</sequence>
<evidence type="ECO:0000313" key="1">
    <source>
        <dbReference type="EMBL" id="AAF19664.1"/>
    </source>
</evidence>
<name>Q9RHC4_BRAJP</name>
<proteinExistence type="predicted"/>
<organism evidence="1">
    <name type="scientific">Bradyrhizobium japonicum</name>
    <dbReference type="NCBI Taxonomy" id="375"/>
    <lineage>
        <taxon>Bacteria</taxon>
        <taxon>Pseudomonadati</taxon>
        <taxon>Pseudomonadota</taxon>
        <taxon>Alphaproteobacteria</taxon>
        <taxon>Hyphomicrobiales</taxon>
        <taxon>Nitrobacteraceae</taxon>
        <taxon>Bradyrhizobium</taxon>
    </lineage>
</organism>
<dbReference type="EMBL" id="AF039306">
    <property type="protein sequence ID" value="AAF19664.1"/>
    <property type="molecule type" value="Genomic_DNA"/>
</dbReference>
<dbReference type="AlphaFoldDB" id="Q9RHC4"/>